<proteinExistence type="predicted"/>
<evidence type="ECO:0000256" key="1">
    <source>
        <dbReference type="SAM" id="Phobius"/>
    </source>
</evidence>
<comment type="caution">
    <text evidence="2">The sequence shown here is derived from an EMBL/GenBank/DDBJ whole genome shotgun (WGS) entry which is preliminary data.</text>
</comment>
<reference evidence="2 3" key="1">
    <citation type="journal article" date="2020" name="Mol. Biol. Evol.">
        <title>Distinct Expression and Methylation Patterns for Genes with Different Fates following a Single Whole-Genome Duplication in Flowering Plants.</title>
        <authorList>
            <person name="Shi T."/>
            <person name="Rahmani R.S."/>
            <person name="Gugger P.F."/>
            <person name="Wang M."/>
            <person name="Li H."/>
            <person name="Zhang Y."/>
            <person name="Li Z."/>
            <person name="Wang Q."/>
            <person name="Van de Peer Y."/>
            <person name="Marchal K."/>
            <person name="Chen J."/>
        </authorList>
    </citation>
    <scope>NUCLEOTIDE SEQUENCE [LARGE SCALE GENOMIC DNA]</scope>
    <source>
        <tissue evidence="2">Leaf</tissue>
    </source>
</reference>
<keyword evidence="1" id="KW-0472">Membrane</keyword>
<protein>
    <submittedName>
        <fullName evidence="2">Uncharacterized protein</fullName>
    </submittedName>
</protein>
<accession>A0A822ZNM9</accession>
<dbReference type="AlphaFoldDB" id="A0A822ZNM9"/>
<keyword evidence="3" id="KW-1185">Reference proteome</keyword>
<evidence type="ECO:0000313" key="3">
    <source>
        <dbReference type="Proteomes" id="UP000607653"/>
    </source>
</evidence>
<sequence length="136" mass="15594">MTTILCILQKSQIYLQGKCSHQCYYNWNMPILCDAGLILIMIVRGQIYRLLDWLFLASITIRIIIMTEMKVSCSEIMTIRTVLMTIQIVLSVSDKDYNHRHLLKSPKLRWHTSGILCYALPTSPEGKISGPDFLAS</sequence>
<name>A0A822ZNM9_NELNU</name>
<dbReference type="Proteomes" id="UP000607653">
    <property type="component" value="Unassembled WGS sequence"/>
</dbReference>
<evidence type="ECO:0000313" key="2">
    <source>
        <dbReference type="EMBL" id="DAD46507.1"/>
    </source>
</evidence>
<gene>
    <name evidence="2" type="ORF">HUJ06_016444</name>
</gene>
<dbReference type="EMBL" id="DUZY01000008">
    <property type="protein sequence ID" value="DAD46507.1"/>
    <property type="molecule type" value="Genomic_DNA"/>
</dbReference>
<keyword evidence="1" id="KW-0812">Transmembrane</keyword>
<organism evidence="2 3">
    <name type="scientific">Nelumbo nucifera</name>
    <name type="common">Sacred lotus</name>
    <dbReference type="NCBI Taxonomy" id="4432"/>
    <lineage>
        <taxon>Eukaryota</taxon>
        <taxon>Viridiplantae</taxon>
        <taxon>Streptophyta</taxon>
        <taxon>Embryophyta</taxon>
        <taxon>Tracheophyta</taxon>
        <taxon>Spermatophyta</taxon>
        <taxon>Magnoliopsida</taxon>
        <taxon>Proteales</taxon>
        <taxon>Nelumbonaceae</taxon>
        <taxon>Nelumbo</taxon>
    </lineage>
</organism>
<keyword evidence="1" id="KW-1133">Transmembrane helix</keyword>
<feature type="transmembrane region" description="Helical" evidence="1">
    <location>
        <begin position="50"/>
        <end position="67"/>
    </location>
</feature>